<dbReference type="GO" id="GO:0016788">
    <property type="term" value="F:hydrolase activity, acting on ester bonds"/>
    <property type="evidence" value="ECO:0007669"/>
    <property type="project" value="TreeGrafter"/>
</dbReference>
<reference evidence="1 2" key="1">
    <citation type="journal article" date="2014" name="Genome Biol. Evol.">
        <title>The secreted proteins of Achlya hypogyna and Thraustotheca clavata identify the ancestral oomycete secretome and reveal gene acquisitions by horizontal gene transfer.</title>
        <authorList>
            <person name="Misner I."/>
            <person name="Blouin N."/>
            <person name="Leonard G."/>
            <person name="Richards T.A."/>
            <person name="Lane C.E."/>
        </authorList>
    </citation>
    <scope>NUCLEOTIDE SEQUENCE [LARGE SCALE GENOMIC DNA]</scope>
    <source>
        <strain evidence="1 2">ATCC 48635</strain>
    </source>
</reference>
<dbReference type="PANTHER" id="PTHR32440:SF0">
    <property type="entry name" value="PHOSPHATASE DCR2-RELATED"/>
    <property type="match status" value="1"/>
</dbReference>
<dbReference type="STRING" id="1202772.A0A1V9YSG7"/>
<dbReference type="InterPro" id="IPR029052">
    <property type="entry name" value="Metallo-depent_PP-like"/>
</dbReference>
<comment type="caution">
    <text evidence="1">The sequence shown here is derived from an EMBL/GenBank/DDBJ whole genome shotgun (WGS) entry which is preliminary data.</text>
</comment>
<gene>
    <name evidence="1" type="ORF">ACHHYP_06744</name>
</gene>
<sequence>MVFGNHDEGATASRTEMMQHISSLPYGLTQPGPDGIGGVGNYIVEAWDIATKQRLLRLYFLDTGVSGAVSAGQKEFLLNASLEHEDPAVPALAFFHIPTPDYIVAAGDHIEQGHQGEGVSHGPECGLLETLVKMGDVKATFVGHDHFNDYCIQRQGIHMCYGGGIGYGAAYGSVSILRRARVIEWTQNDTAVAIKTWIHAAGGATSKDKLVLYERTV</sequence>
<evidence type="ECO:0000313" key="2">
    <source>
        <dbReference type="Proteomes" id="UP000243579"/>
    </source>
</evidence>
<dbReference type="AlphaFoldDB" id="A0A1V9YSG7"/>
<evidence type="ECO:0000313" key="1">
    <source>
        <dbReference type="EMBL" id="OQR88571.1"/>
    </source>
</evidence>
<dbReference type="Proteomes" id="UP000243579">
    <property type="component" value="Unassembled WGS sequence"/>
</dbReference>
<organism evidence="1 2">
    <name type="scientific">Achlya hypogyna</name>
    <name type="common">Oomycete</name>
    <name type="synonym">Protoachlya hypogyna</name>
    <dbReference type="NCBI Taxonomy" id="1202772"/>
    <lineage>
        <taxon>Eukaryota</taxon>
        <taxon>Sar</taxon>
        <taxon>Stramenopiles</taxon>
        <taxon>Oomycota</taxon>
        <taxon>Saprolegniomycetes</taxon>
        <taxon>Saprolegniales</taxon>
        <taxon>Achlyaceae</taxon>
        <taxon>Achlya</taxon>
    </lineage>
</organism>
<dbReference type="OrthoDB" id="783096at2759"/>
<protein>
    <recommendedName>
        <fullName evidence="3">Calcineurin-like phosphoesterase domain-containing protein</fullName>
    </recommendedName>
</protein>
<accession>A0A1V9YSG7</accession>
<name>A0A1V9YSG7_ACHHY</name>
<keyword evidence="2" id="KW-1185">Reference proteome</keyword>
<dbReference type="SUPFAM" id="SSF56300">
    <property type="entry name" value="Metallo-dependent phosphatases"/>
    <property type="match status" value="1"/>
</dbReference>
<dbReference type="EMBL" id="JNBR01001205">
    <property type="protein sequence ID" value="OQR88571.1"/>
    <property type="molecule type" value="Genomic_DNA"/>
</dbReference>
<dbReference type="GO" id="GO:0005737">
    <property type="term" value="C:cytoplasm"/>
    <property type="evidence" value="ECO:0007669"/>
    <property type="project" value="TreeGrafter"/>
</dbReference>
<proteinExistence type="predicted"/>
<evidence type="ECO:0008006" key="3">
    <source>
        <dbReference type="Google" id="ProtNLM"/>
    </source>
</evidence>
<dbReference type="PANTHER" id="PTHR32440">
    <property type="entry name" value="PHOSPHATASE DCR2-RELATED-RELATED"/>
    <property type="match status" value="1"/>
</dbReference>